<sequence>MATHHYCNKQHREKESHTIFSDICWCVVVSLFIVCDCFFHPSWNNFDNYIFTALPMGTPSLSYKLNTRASALTGSISHGEKMQSFT</sequence>
<gene>
    <name evidence="2" type="ordered locus">Os04g0513200</name>
    <name evidence="2" type="ORF">OSNPB_040513200</name>
</gene>
<dbReference type="PaxDb" id="39947-A0A0N7KJC8"/>
<evidence type="ECO:0000313" key="2">
    <source>
        <dbReference type="EMBL" id="BAS90057.1"/>
    </source>
</evidence>
<accession>A0A0N7KJC8</accession>
<evidence type="ECO:0000313" key="3">
    <source>
        <dbReference type="Proteomes" id="UP000059680"/>
    </source>
</evidence>
<reference evidence="2 3" key="3">
    <citation type="journal article" date="2013" name="Rice">
        <title>Improvement of the Oryza sativa Nipponbare reference genome using next generation sequence and optical map data.</title>
        <authorList>
            <person name="Kawahara Y."/>
            <person name="de la Bastide M."/>
            <person name="Hamilton J.P."/>
            <person name="Kanamori H."/>
            <person name="McCombie W.R."/>
            <person name="Ouyang S."/>
            <person name="Schwartz D.C."/>
            <person name="Tanaka T."/>
            <person name="Wu J."/>
            <person name="Zhou S."/>
            <person name="Childs K.L."/>
            <person name="Davidson R.M."/>
            <person name="Lin H."/>
            <person name="Quesada-Ocampo L."/>
            <person name="Vaillancourt B."/>
            <person name="Sakai H."/>
            <person name="Lee S.S."/>
            <person name="Kim J."/>
            <person name="Numa H."/>
            <person name="Itoh T."/>
            <person name="Buell C.R."/>
            <person name="Matsumoto T."/>
        </authorList>
    </citation>
    <scope>NUCLEOTIDE SEQUENCE [LARGE SCALE GENOMIC DNA]</scope>
    <source>
        <strain evidence="3">cv. Nipponbare</strain>
    </source>
</reference>
<dbReference type="Gramene" id="Os04t0513200-00">
    <property type="protein sequence ID" value="Os04t0513200-00"/>
    <property type="gene ID" value="Os04g0513200"/>
</dbReference>
<keyword evidence="1" id="KW-0812">Transmembrane</keyword>
<dbReference type="EMBL" id="AP014960">
    <property type="protein sequence ID" value="BAS90057.1"/>
    <property type="molecule type" value="Genomic_DNA"/>
</dbReference>
<dbReference type="AlphaFoldDB" id="A0A0N7KJC8"/>
<name>A0A0N7KJC8_ORYSJ</name>
<dbReference type="InParanoid" id="A0A0N7KJC8"/>
<organism evidence="2 3">
    <name type="scientific">Oryza sativa subsp. japonica</name>
    <name type="common">Rice</name>
    <dbReference type="NCBI Taxonomy" id="39947"/>
    <lineage>
        <taxon>Eukaryota</taxon>
        <taxon>Viridiplantae</taxon>
        <taxon>Streptophyta</taxon>
        <taxon>Embryophyta</taxon>
        <taxon>Tracheophyta</taxon>
        <taxon>Spermatophyta</taxon>
        <taxon>Magnoliopsida</taxon>
        <taxon>Liliopsida</taxon>
        <taxon>Poales</taxon>
        <taxon>Poaceae</taxon>
        <taxon>BOP clade</taxon>
        <taxon>Oryzoideae</taxon>
        <taxon>Oryzeae</taxon>
        <taxon>Oryzinae</taxon>
        <taxon>Oryza</taxon>
        <taxon>Oryza sativa</taxon>
    </lineage>
</organism>
<keyword evidence="3" id="KW-1185">Reference proteome</keyword>
<evidence type="ECO:0000256" key="1">
    <source>
        <dbReference type="SAM" id="Phobius"/>
    </source>
</evidence>
<dbReference type="Proteomes" id="UP000059680">
    <property type="component" value="Chromosome 4"/>
</dbReference>
<keyword evidence="1" id="KW-0472">Membrane</keyword>
<feature type="transmembrane region" description="Helical" evidence="1">
    <location>
        <begin position="19"/>
        <end position="39"/>
    </location>
</feature>
<proteinExistence type="predicted"/>
<protein>
    <submittedName>
        <fullName evidence="2">Os04g0513200 protein</fullName>
    </submittedName>
</protein>
<reference evidence="2 3" key="2">
    <citation type="journal article" date="2013" name="Plant Cell Physiol.">
        <title>Rice Annotation Project Database (RAP-DB): an integrative and interactive database for rice genomics.</title>
        <authorList>
            <person name="Sakai H."/>
            <person name="Lee S.S."/>
            <person name="Tanaka T."/>
            <person name="Numa H."/>
            <person name="Kim J."/>
            <person name="Kawahara Y."/>
            <person name="Wakimoto H."/>
            <person name="Yang C.C."/>
            <person name="Iwamoto M."/>
            <person name="Abe T."/>
            <person name="Yamada Y."/>
            <person name="Muto A."/>
            <person name="Inokuchi H."/>
            <person name="Ikemura T."/>
            <person name="Matsumoto T."/>
            <person name="Sasaki T."/>
            <person name="Itoh T."/>
        </authorList>
    </citation>
    <scope>NUCLEOTIDE SEQUENCE [LARGE SCALE GENOMIC DNA]</scope>
    <source>
        <strain evidence="3">cv. Nipponbare</strain>
    </source>
</reference>
<keyword evidence="1" id="KW-1133">Transmembrane helix</keyword>
<reference evidence="3" key="1">
    <citation type="journal article" date="2005" name="Nature">
        <title>The map-based sequence of the rice genome.</title>
        <authorList>
            <consortium name="International rice genome sequencing project (IRGSP)"/>
            <person name="Matsumoto T."/>
            <person name="Wu J."/>
            <person name="Kanamori H."/>
            <person name="Katayose Y."/>
            <person name="Fujisawa M."/>
            <person name="Namiki N."/>
            <person name="Mizuno H."/>
            <person name="Yamamoto K."/>
            <person name="Antonio B.A."/>
            <person name="Baba T."/>
            <person name="Sakata K."/>
            <person name="Nagamura Y."/>
            <person name="Aoki H."/>
            <person name="Arikawa K."/>
            <person name="Arita K."/>
            <person name="Bito T."/>
            <person name="Chiden Y."/>
            <person name="Fujitsuka N."/>
            <person name="Fukunaka R."/>
            <person name="Hamada M."/>
            <person name="Harada C."/>
            <person name="Hayashi A."/>
            <person name="Hijishita S."/>
            <person name="Honda M."/>
            <person name="Hosokawa S."/>
            <person name="Ichikawa Y."/>
            <person name="Idonuma A."/>
            <person name="Iijima M."/>
            <person name="Ikeda M."/>
            <person name="Ikeno M."/>
            <person name="Ito K."/>
            <person name="Ito S."/>
            <person name="Ito T."/>
            <person name="Ito Y."/>
            <person name="Ito Y."/>
            <person name="Iwabuchi A."/>
            <person name="Kamiya K."/>
            <person name="Karasawa W."/>
            <person name="Kurita K."/>
            <person name="Katagiri S."/>
            <person name="Kikuta A."/>
            <person name="Kobayashi H."/>
            <person name="Kobayashi N."/>
            <person name="Machita K."/>
            <person name="Maehara T."/>
            <person name="Masukawa M."/>
            <person name="Mizubayashi T."/>
            <person name="Mukai Y."/>
            <person name="Nagasaki H."/>
            <person name="Nagata Y."/>
            <person name="Naito S."/>
            <person name="Nakashima M."/>
            <person name="Nakama Y."/>
            <person name="Nakamichi Y."/>
            <person name="Nakamura M."/>
            <person name="Meguro A."/>
            <person name="Negishi M."/>
            <person name="Ohta I."/>
            <person name="Ohta T."/>
            <person name="Okamoto M."/>
            <person name="Ono N."/>
            <person name="Saji S."/>
            <person name="Sakaguchi M."/>
            <person name="Sakai K."/>
            <person name="Shibata M."/>
            <person name="Shimokawa T."/>
            <person name="Song J."/>
            <person name="Takazaki Y."/>
            <person name="Terasawa K."/>
            <person name="Tsugane M."/>
            <person name="Tsuji K."/>
            <person name="Ueda S."/>
            <person name="Waki K."/>
            <person name="Yamagata H."/>
            <person name="Yamamoto M."/>
            <person name="Yamamoto S."/>
            <person name="Yamane H."/>
            <person name="Yoshiki S."/>
            <person name="Yoshihara R."/>
            <person name="Yukawa K."/>
            <person name="Zhong H."/>
            <person name="Yano M."/>
            <person name="Yuan Q."/>
            <person name="Ouyang S."/>
            <person name="Liu J."/>
            <person name="Jones K.M."/>
            <person name="Gansberger K."/>
            <person name="Moffat K."/>
            <person name="Hill J."/>
            <person name="Bera J."/>
            <person name="Fadrosh D."/>
            <person name="Jin S."/>
            <person name="Johri S."/>
            <person name="Kim M."/>
            <person name="Overton L."/>
            <person name="Reardon M."/>
            <person name="Tsitrin T."/>
            <person name="Vuong H."/>
            <person name="Weaver B."/>
            <person name="Ciecko A."/>
            <person name="Tallon L."/>
            <person name="Jackson J."/>
            <person name="Pai G."/>
            <person name="Aken S.V."/>
            <person name="Utterback T."/>
            <person name="Reidmuller S."/>
            <person name="Feldblyum T."/>
            <person name="Hsiao J."/>
            <person name="Zismann V."/>
            <person name="Iobst S."/>
            <person name="de Vazeille A.R."/>
            <person name="Buell C.R."/>
            <person name="Ying K."/>
            <person name="Li Y."/>
            <person name="Lu T."/>
            <person name="Huang Y."/>
            <person name="Zhao Q."/>
            <person name="Feng Q."/>
            <person name="Zhang L."/>
            <person name="Zhu J."/>
            <person name="Weng Q."/>
            <person name="Mu J."/>
            <person name="Lu Y."/>
            <person name="Fan D."/>
            <person name="Liu Y."/>
            <person name="Guan J."/>
            <person name="Zhang Y."/>
            <person name="Yu S."/>
            <person name="Liu X."/>
            <person name="Zhang Y."/>
            <person name="Hong G."/>
            <person name="Han B."/>
            <person name="Choisne N."/>
            <person name="Demange N."/>
            <person name="Orjeda G."/>
            <person name="Samain S."/>
            <person name="Cattolico L."/>
            <person name="Pelletier E."/>
            <person name="Couloux A."/>
            <person name="Segurens B."/>
            <person name="Wincker P."/>
            <person name="D'Hont A."/>
            <person name="Scarpelli C."/>
            <person name="Weissenbach J."/>
            <person name="Salanoubat M."/>
            <person name="Quetier F."/>
            <person name="Yu Y."/>
            <person name="Kim H.R."/>
            <person name="Rambo T."/>
            <person name="Currie J."/>
            <person name="Collura K."/>
            <person name="Luo M."/>
            <person name="Yang T."/>
            <person name="Ammiraju J.S.S."/>
            <person name="Engler F."/>
            <person name="Soderlund C."/>
            <person name="Wing R.A."/>
            <person name="Palmer L.E."/>
            <person name="de la Bastide M."/>
            <person name="Spiegel L."/>
            <person name="Nascimento L."/>
            <person name="Zutavern T."/>
            <person name="O'Shaughnessy A."/>
            <person name="Dike S."/>
            <person name="Dedhia N."/>
            <person name="Preston R."/>
            <person name="Balija V."/>
            <person name="McCombie W.R."/>
            <person name="Chow T."/>
            <person name="Chen H."/>
            <person name="Chung M."/>
            <person name="Chen C."/>
            <person name="Shaw J."/>
            <person name="Wu H."/>
            <person name="Hsiao K."/>
            <person name="Chao Y."/>
            <person name="Chu M."/>
            <person name="Cheng C."/>
            <person name="Hour A."/>
            <person name="Lee P."/>
            <person name="Lin S."/>
            <person name="Lin Y."/>
            <person name="Liou J."/>
            <person name="Liu S."/>
            <person name="Hsing Y."/>
            <person name="Raghuvanshi S."/>
            <person name="Mohanty A."/>
            <person name="Bharti A.K."/>
            <person name="Gaur A."/>
            <person name="Gupta V."/>
            <person name="Kumar D."/>
            <person name="Ravi V."/>
            <person name="Vij S."/>
            <person name="Kapur A."/>
            <person name="Khurana P."/>
            <person name="Khurana P."/>
            <person name="Khurana J.P."/>
            <person name="Tyagi A.K."/>
            <person name="Gaikwad K."/>
            <person name="Singh A."/>
            <person name="Dalal V."/>
            <person name="Srivastava S."/>
            <person name="Dixit A."/>
            <person name="Pal A.K."/>
            <person name="Ghazi I.A."/>
            <person name="Yadav M."/>
            <person name="Pandit A."/>
            <person name="Bhargava A."/>
            <person name="Sureshbabu K."/>
            <person name="Batra K."/>
            <person name="Sharma T.R."/>
            <person name="Mohapatra T."/>
            <person name="Singh N.K."/>
            <person name="Messing J."/>
            <person name="Nelson A.B."/>
            <person name="Fuks G."/>
            <person name="Kavchok S."/>
            <person name="Keizer G."/>
            <person name="Linton E."/>
            <person name="Llaca V."/>
            <person name="Song R."/>
            <person name="Tanyolac B."/>
            <person name="Young S."/>
            <person name="Ho-Il K."/>
            <person name="Hahn J.H."/>
            <person name="Sangsakoo G."/>
            <person name="Vanavichit A."/>
            <person name="de Mattos Luiz.A.T."/>
            <person name="Zimmer P.D."/>
            <person name="Malone G."/>
            <person name="Dellagostin O."/>
            <person name="de Oliveira A.C."/>
            <person name="Bevan M."/>
            <person name="Bancroft I."/>
            <person name="Minx P."/>
            <person name="Cordum H."/>
            <person name="Wilson R."/>
            <person name="Cheng Z."/>
            <person name="Jin W."/>
            <person name="Jiang J."/>
            <person name="Leong S.A."/>
            <person name="Iwama H."/>
            <person name="Gojobori T."/>
            <person name="Itoh T."/>
            <person name="Niimura Y."/>
            <person name="Fujii Y."/>
            <person name="Habara T."/>
            <person name="Sakai H."/>
            <person name="Sato Y."/>
            <person name="Wilson G."/>
            <person name="Kumar K."/>
            <person name="McCouch S."/>
            <person name="Juretic N."/>
            <person name="Hoen D."/>
            <person name="Wright S."/>
            <person name="Bruskiewich R."/>
            <person name="Bureau T."/>
            <person name="Miyao A."/>
            <person name="Hirochika H."/>
            <person name="Nishikawa T."/>
            <person name="Kadowaki K."/>
            <person name="Sugiura M."/>
            <person name="Burr B."/>
            <person name="Sasaki T."/>
        </authorList>
    </citation>
    <scope>NUCLEOTIDE SEQUENCE [LARGE SCALE GENOMIC DNA]</scope>
    <source>
        <strain evidence="3">cv. Nipponbare</strain>
    </source>
</reference>